<dbReference type="Pfam" id="PF07686">
    <property type="entry name" value="V-set"/>
    <property type="match status" value="1"/>
</dbReference>
<dbReference type="SMART" id="SM00409">
    <property type="entry name" value="IG"/>
    <property type="match status" value="1"/>
</dbReference>
<dbReference type="AlphaFoldDB" id="A0AAR2J8V5"/>
<proteinExistence type="predicted"/>
<dbReference type="PROSITE" id="PS50835">
    <property type="entry name" value="IG_LIKE"/>
    <property type="match status" value="1"/>
</dbReference>
<evidence type="ECO:0000313" key="3">
    <source>
        <dbReference type="Ensembl" id="ENSPNAP00000048365.1"/>
    </source>
</evidence>
<organism evidence="3 4">
    <name type="scientific">Pygocentrus nattereri</name>
    <name type="common">Red-bellied piranha</name>
    <dbReference type="NCBI Taxonomy" id="42514"/>
    <lineage>
        <taxon>Eukaryota</taxon>
        <taxon>Metazoa</taxon>
        <taxon>Chordata</taxon>
        <taxon>Craniata</taxon>
        <taxon>Vertebrata</taxon>
        <taxon>Euteleostomi</taxon>
        <taxon>Actinopterygii</taxon>
        <taxon>Neopterygii</taxon>
        <taxon>Teleostei</taxon>
        <taxon>Ostariophysi</taxon>
        <taxon>Characiformes</taxon>
        <taxon>Characoidei</taxon>
        <taxon>Pygocentrus</taxon>
    </lineage>
</organism>
<dbReference type="InterPro" id="IPR007110">
    <property type="entry name" value="Ig-like_dom"/>
</dbReference>
<dbReference type="InterPro" id="IPR036179">
    <property type="entry name" value="Ig-like_dom_sf"/>
</dbReference>
<dbReference type="InterPro" id="IPR013783">
    <property type="entry name" value="Ig-like_fold"/>
</dbReference>
<dbReference type="InterPro" id="IPR013106">
    <property type="entry name" value="Ig_V-set"/>
</dbReference>
<dbReference type="Ensembl" id="ENSPNAT00000052214.1">
    <property type="protein sequence ID" value="ENSPNAP00000048365.1"/>
    <property type="gene ID" value="ENSPNAG00000037699.1"/>
</dbReference>
<feature type="signal peptide" evidence="1">
    <location>
        <begin position="1"/>
        <end position="23"/>
    </location>
</feature>
<dbReference type="SUPFAM" id="SSF48726">
    <property type="entry name" value="Immunoglobulin"/>
    <property type="match status" value="1"/>
</dbReference>
<dbReference type="Gene3D" id="2.60.40.10">
    <property type="entry name" value="Immunoglobulins"/>
    <property type="match status" value="1"/>
</dbReference>
<reference evidence="3" key="3">
    <citation type="submission" date="2025-09" db="UniProtKB">
        <authorList>
            <consortium name="Ensembl"/>
        </authorList>
    </citation>
    <scope>IDENTIFICATION</scope>
</reference>
<feature type="chain" id="PRO_5043366801" description="Ig-like domain-containing protein" evidence="1">
    <location>
        <begin position="24"/>
        <end position="147"/>
    </location>
</feature>
<feature type="domain" description="Ig-like" evidence="2">
    <location>
        <begin position="28"/>
        <end position="147"/>
    </location>
</feature>
<evidence type="ECO:0000313" key="4">
    <source>
        <dbReference type="Proteomes" id="UP001501920"/>
    </source>
</evidence>
<accession>A0AAR2J8V5</accession>
<dbReference type="SMART" id="SM00406">
    <property type="entry name" value="IGv"/>
    <property type="match status" value="1"/>
</dbReference>
<evidence type="ECO:0000259" key="2">
    <source>
        <dbReference type="PROSITE" id="PS50835"/>
    </source>
</evidence>
<evidence type="ECO:0000256" key="1">
    <source>
        <dbReference type="SAM" id="SignalP"/>
    </source>
</evidence>
<dbReference type="Proteomes" id="UP001501920">
    <property type="component" value="Chromosome 1"/>
</dbReference>
<dbReference type="InterPro" id="IPR003599">
    <property type="entry name" value="Ig_sub"/>
</dbReference>
<reference evidence="3 4" key="1">
    <citation type="submission" date="2020-10" db="EMBL/GenBank/DDBJ databases">
        <title>Pygocentrus nattereri (red-bellied piranha) genome, fPygNat1, primary haplotype.</title>
        <authorList>
            <person name="Myers G."/>
            <person name="Meyer A."/>
            <person name="Karagic N."/>
            <person name="Pippel M."/>
            <person name="Winkler S."/>
            <person name="Tracey A."/>
            <person name="Wood J."/>
            <person name="Formenti G."/>
            <person name="Howe K."/>
            <person name="Fedrigo O."/>
            <person name="Jarvis E.D."/>
        </authorList>
    </citation>
    <scope>NUCLEOTIDE SEQUENCE [LARGE SCALE GENOMIC DNA]</scope>
</reference>
<name>A0AAR2J8V5_PYGNA</name>
<dbReference type="InterPro" id="IPR050150">
    <property type="entry name" value="IgV_Light_Chain"/>
</dbReference>
<protein>
    <recommendedName>
        <fullName evidence="2">Ig-like domain-containing protein</fullName>
    </recommendedName>
</protein>
<dbReference type="GeneTree" id="ENSGT01150000286991"/>
<reference evidence="3" key="2">
    <citation type="submission" date="2025-08" db="UniProtKB">
        <authorList>
            <consortium name="Ensembl"/>
        </authorList>
    </citation>
    <scope>IDENTIFICATION</scope>
</reference>
<keyword evidence="4" id="KW-1185">Reference proteome</keyword>
<sequence length="147" mass="15976">MITHQKAIMTLITIFIWMLLTSALGSMGQVVVTQTAAKSAQPGHSVTIDCKSNTVVYRYEQGTTSKGRYYTSWYLQKPGEQPKLLIYYSDERFSGVSSKFSGGGGHPSSGGNGLDFTLTISGVQAEDAGDYYCMTYHEISGSGVFTQ</sequence>
<keyword evidence="1" id="KW-0732">Signal</keyword>
<dbReference type="PANTHER" id="PTHR23267">
    <property type="entry name" value="IMMUNOGLOBULIN LIGHT CHAIN"/>
    <property type="match status" value="1"/>
</dbReference>